<keyword evidence="15" id="KW-1133">Transmembrane helix</keyword>
<organism evidence="17 18">
    <name type="scientific">Daphnia magna</name>
    <dbReference type="NCBI Taxonomy" id="35525"/>
    <lineage>
        <taxon>Eukaryota</taxon>
        <taxon>Metazoa</taxon>
        <taxon>Ecdysozoa</taxon>
        <taxon>Arthropoda</taxon>
        <taxon>Crustacea</taxon>
        <taxon>Branchiopoda</taxon>
        <taxon>Diplostraca</taxon>
        <taxon>Cladocera</taxon>
        <taxon>Anomopoda</taxon>
        <taxon>Daphniidae</taxon>
        <taxon>Daphnia</taxon>
    </lineage>
</organism>
<dbReference type="GO" id="GO:0016020">
    <property type="term" value="C:membrane"/>
    <property type="evidence" value="ECO:0007669"/>
    <property type="project" value="UniProtKB-SubCell"/>
</dbReference>
<evidence type="ECO:0000313" key="18">
    <source>
        <dbReference type="Proteomes" id="UP000076858"/>
    </source>
</evidence>
<dbReference type="PRINTS" id="PR00008">
    <property type="entry name" value="DAGPEDOMAIN"/>
</dbReference>
<dbReference type="FunFam" id="3.30.60.20:FF:000003">
    <property type="entry name" value="Protein kinase C delta"/>
    <property type="match status" value="1"/>
</dbReference>
<keyword evidence="6" id="KW-0479">Metal-binding</keyword>
<dbReference type="GO" id="GO:0035556">
    <property type="term" value="P:intracellular signal transduction"/>
    <property type="evidence" value="ECO:0007669"/>
    <property type="project" value="TreeGrafter"/>
</dbReference>
<keyword evidence="5" id="KW-0808">Transferase</keyword>
<proteinExistence type="inferred from homology"/>
<keyword evidence="11" id="KW-0862">Zinc</keyword>
<dbReference type="EMBL" id="LRGB01001348">
    <property type="protein sequence ID" value="KZS12887.1"/>
    <property type="molecule type" value="Genomic_DNA"/>
</dbReference>
<keyword evidence="12" id="KW-0067">ATP-binding</keyword>
<reference evidence="17 18" key="1">
    <citation type="submission" date="2016-03" db="EMBL/GenBank/DDBJ databases">
        <title>EvidentialGene: Evidence-directed Construction of Genes on Genomes.</title>
        <authorList>
            <person name="Gilbert D.G."/>
            <person name="Choi J.-H."/>
            <person name="Mockaitis K."/>
            <person name="Colbourne J."/>
            <person name="Pfrender M."/>
        </authorList>
    </citation>
    <scope>NUCLEOTIDE SEQUENCE [LARGE SCALE GENOMIC DNA]</scope>
    <source>
        <strain evidence="17 18">Xinb3</strain>
        <tissue evidence="17">Complete organism</tissue>
    </source>
</reference>
<dbReference type="PANTHER" id="PTHR22968:SF14">
    <property type="entry name" value="PROTEIN KINASE C"/>
    <property type="match status" value="1"/>
</dbReference>
<evidence type="ECO:0000256" key="12">
    <source>
        <dbReference type="ARBA" id="ARBA00022840"/>
    </source>
</evidence>
<evidence type="ECO:0000256" key="8">
    <source>
        <dbReference type="ARBA" id="ARBA00022741"/>
    </source>
</evidence>
<dbReference type="InterPro" id="IPR046349">
    <property type="entry name" value="C1-like_sf"/>
</dbReference>
<comment type="caution">
    <text evidence="17">The sequence shown here is derived from an EMBL/GenBank/DDBJ whole genome shotgun (WGS) entry which is preliminary data.</text>
</comment>
<keyword evidence="18" id="KW-1185">Reference proteome</keyword>
<dbReference type="CDD" id="cd20838">
    <property type="entry name" value="C1_nPKC_epsilon-like_rpt2"/>
    <property type="match status" value="1"/>
</dbReference>
<evidence type="ECO:0000256" key="9">
    <source>
        <dbReference type="ARBA" id="ARBA00022771"/>
    </source>
</evidence>
<dbReference type="InterPro" id="IPR002219">
    <property type="entry name" value="PKC_DAG/PE"/>
</dbReference>
<evidence type="ECO:0000256" key="2">
    <source>
        <dbReference type="ARBA" id="ARBA00012429"/>
    </source>
</evidence>
<keyword evidence="10" id="KW-0418">Kinase</keyword>
<evidence type="ECO:0000256" key="13">
    <source>
        <dbReference type="ARBA" id="ARBA00047272"/>
    </source>
</evidence>
<dbReference type="SMART" id="SM00109">
    <property type="entry name" value="C1"/>
    <property type="match status" value="1"/>
</dbReference>
<comment type="catalytic activity">
    <reaction evidence="13">
        <text>L-threonyl-[protein] + ATP = O-phospho-L-threonyl-[protein] + ADP + H(+)</text>
        <dbReference type="Rhea" id="RHEA:46608"/>
        <dbReference type="Rhea" id="RHEA-COMP:11060"/>
        <dbReference type="Rhea" id="RHEA-COMP:11605"/>
        <dbReference type="ChEBI" id="CHEBI:15378"/>
        <dbReference type="ChEBI" id="CHEBI:30013"/>
        <dbReference type="ChEBI" id="CHEBI:30616"/>
        <dbReference type="ChEBI" id="CHEBI:61977"/>
        <dbReference type="ChEBI" id="CHEBI:456216"/>
        <dbReference type="EC" id="2.7.11.13"/>
    </reaction>
</comment>
<keyword evidence="7" id="KW-0677">Repeat</keyword>
<evidence type="ECO:0000313" key="17">
    <source>
        <dbReference type="EMBL" id="KZS12887.1"/>
    </source>
</evidence>
<keyword evidence="4" id="KW-0597">Phosphoprotein</keyword>
<comment type="catalytic activity">
    <reaction evidence="14">
        <text>L-seryl-[protein] + ATP = O-phospho-L-seryl-[protein] + ADP + H(+)</text>
        <dbReference type="Rhea" id="RHEA:17989"/>
        <dbReference type="Rhea" id="RHEA-COMP:9863"/>
        <dbReference type="Rhea" id="RHEA-COMP:11604"/>
        <dbReference type="ChEBI" id="CHEBI:15378"/>
        <dbReference type="ChEBI" id="CHEBI:29999"/>
        <dbReference type="ChEBI" id="CHEBI:30616"/>
        <dbReference type="ChEBI" id="CHEBI:83421"/>
        <dbReference type="ChEBI" id="CHEBI:456216"/>
        <dbReference type="EC" id="2.7.11.13"/>
    </reaction>
</comment>
<evidence type="ECO:0000256" key="15">
    <source>
        <dbReference type="SAM" id="Phobius"/>
    </source>
</evidence>
<dbReference type="GO" id="GO:0007200">
    <property type="term" value="P:phospholipase C-activating G protein-coupled receptor signaling pathway"/>
    <property type="evidence" value="ECO:0007669"/>
    <property type="project" value="TreeGrafter"/>
</dbReference>
<name>A0A164W2E4_9CRUS</name>
<feature type="transmembrane region" description="Helical" evidence="15">
    <location>
        <begin position="38"/>
        <end position="58"/>
    </location>
</feature>
<keyword evidence="15" id="KW-0472">Membrane</keyword>
<dbReference type="OrthoDB" id="63267at2759"/>
<comment type="similarity">
    <text evidence="1">Belongs to the protein kinase superfamily. AGC Ser/Thr protein kinase family. PKC subfamily.</text>
</comment>
<dbReference type="Proteomes" id="UP000076858">
    <property type="component" value="Unassembled WGS sequence"/>
</dbReference>
<keyword evidence="3" id="KW-0723">Serine/threonine-protein kinase</keyword>
<sequence length="159" mass="18139">MCVTVTTRRPANSRTFNVQINEVEACVAVFMKLMDINLWLLFFGNQLFVLIVEILSVCTRAVHKRCHELVVARCPGFKDATGEESAIGQRFSPNVRVPHHFVTHTYMRCTYCNHCGSLLYGLIKQGLQCQSCNMNVHKRCKKNVANNCRINTDEITETQ</sequence>
<keyword evidence="9" id="KW-0863">Zinc-finger</keyword>
<evidence type="ECO:0000256" key="14">
    <source>
        <dbReference type="ARBA" id="ARBA00047470"/>
    </source>
</evidence>
<keyword evidence="8" id="KW-0547">Nucleotide-binding</keyword>
<dbReference type="PROSITE" id="PS00479">
    <property type="entry name" value="ZF_DAG_PE_1"/>
    <property type="match status" value="1"/>
</dbReference>
<evidence type="ECO:0000256" key="11">
    <source>
        <dbReference type="ARBA" id="ARBA00022833"/>
    </source>
</evidence>
<dbReference type="GO" id="GO:0008270">
    <property type="term" value="F:zinc ion binding"/>
    <property type="evidence" value="ECO:0007669"/>
    <property type="project" value="UniProtKB-KW"/>
</dbReference>
<evidence type="ECO:0000256" key="5">
    <source>
        <dbReference type="ARBA" id="ARBA00022679"/>
    </source>
</evidence>
<dbReference type="PROSITE" id="PS50081">
    <property type="entry name" value="ZF_DAG_PE_2"/>
    <property type="match status" value="1"/>
</dbReference>
<dbReference type="Pfam" id="PF00130">
    <property type="entry name" value="C1_1"/>
    <property type="match status" value="1"/>
</dbReference>
<evidence type="ECO:0000256" key="3">
    <source>
        <dbReference type="ARBA" id="ARBA00022527"/>
    </source>
</evidence>
<evidence type="ECO:0000259" key="16">
    <source>
        <dbReference type="PROSITE" id="PS50081"/>
    </source>
</evidence>
<accession>A0A164W2E4</accession>
<dbReference type="AlphaFoldDB" id="A0A164W2E4"/>
<feature type="domain" description="Phorbol-ester/DAG-type" evidence="16">
    <location>
        <begin position="98"/>
        <end position="148"/>
    </location>
</feature>
<evidence type="ECO:0000256" key="4">
    <source>
        <dbReference type="ARBA" id="ARBA00022553"/>
    </source>
</evidence>
<dbReference type="PANTHER" id="PTHR22968">
    <property type="entry name" value="PROTEIN KINASE C, MU"/>
    <property type="match status" value="1"/>
</dbReference>
<dbReference type="Gene3D" id="3.30.60.20">
    <property type="match status" value="1"/>
</dbReference>
<dbReference type="GO" id="GO:0005524">
    <property type="term" value="F:ATP binding"/>
    <property type="evidence" value="ECO:0007669"/>
    <property type="project" value="UniProtKB-KW"/>
</dbReference>
<dbReference type="InterPro" id="IPR020454">
    <property type="entry name" value="DAG/PE-bd"/>
</dbReference>
<dbReference type="EC" id="2.7.11.13" evidence="2"/>
<evidence type="ECO:0000256" key="6">
    <source>
        <dbReference type="ARBA" id="ARBA00022723"/>
    </source>
</evidence>
<gene>
    <name evidence="17" type="ORF">APZ42_022112</name>
</gene>
<protein>
    <recommendedName>
        <fullName evidence="2">protein kinase C</fullName>
        <ecNumber evidence="2">2.7.11.13</ecNumber>
    </recommendedName>
</protein>
<evidence type="ECO:0000256" key="10">
    <source>
        <dbReference type="ARBA" id="ARBA00022777"/>
    </source>
</evidence>
<keyword evidence="15" id="KW-0812">Transmembrane</keyword>
<evidence type="ECO:0000256" key="7">
    <source>
        <dbReference type="ARBA" id="ARBA00022737"/>
    </source>
</evidence>
<dbReference type="STRING" id="35525.A0A164W2E4"/>
<dbReference type="SUPFAM" id="SSF57889">
    <property type="entry name" value="Cysteine-rich domain"/>
    <property type="match status" value="1"/>
</dbReference>
<dbReference type="GO" id="GO:0004697">
    <property type="term" value="F:diacylglycerol-dependent serine/threonine kinase activity"/>
    <property type="evidence" value="ECO:0007669"/>
    <property type="project" value="UniProtKB-EC"/>
</dbReference>
<evidence type="ECO:0000256" key="1">
    <source>
        <dbReference type="ARBA" id="ARBA00005490"/>
    </source>
</evidence>
<dbReference type="GO" id="GO:0005829">
    <property type="term" value="C:cytosol"/>
    <property type="evidence" value="ECO:0007669"/>
    <property type="project" value="TreeGrafter"/>
</dbReference>